<evidence type="ECO:0000256" key="3">
    <source>
        <dbReference type="ARBA" id="ARBA00008295"/>
    </source>
</evidence>
<dbReference type="GO" id="GO:0005923">
    <property type="term" value="C:bicellular tight junction"/>
    <property type="evidence" value="ECO:0007669"/>
    <property type="project" value="UniProtKB-SubCell"/>
</dbReference>
<dbReference type="GO" id="GO:0005198">
    <property type="term" value="F:structural molecule activity"/>
    <property type="evidence" value="ECO:0007669"/>
    <property type="project" value="InterPro"/>
</dbReference>
<keyword evidence="5" id="KW-1003">Cell membrane</keyword>
<dbReference type="Pfam" id="PF00822">
    <property type="entry name" value="PMP22_Claudin"/>
    <property type="match status" value="1"/>
</dbReference>
<accession>A0AAW0NLY6</accession>
<evidence type="ECO:0000256" key="6">
    <source>
        <dbReference type="ARBA" id="ARBA00022692"/>
    </source>
</evidence>
<evidence type="ECO:0000256" key="1">
    <source>
        <dbReference type="ARBA" id="ARBA00004435"/>
    </source>
</evidence>
<dbReference type="AlphaFoldDB" id="A0AAW0NLY6"/>
<evidence type="ECO:0000256" key="7">
    <source>
        <dbReference type="ARBA" id="ARBA00022949"/>
    </source>
</evidence>
<dbReference type="Gene3D" id="1.20.140.150">
    <property type="match status" value="1"/>
</dbReference>
<sequence>MTTLHTVSRVRAHLLAFTNAVNAVKTTRQASIDAERRGLAFLCPAPNSTRENIFNHKPPQTARIKADRLDGGRIVPLFPVKKGEGQKSQGPLQLRSPFYYKHHFGICSLTQILRRLTFQSSDPFQKKCNYCSVCVELILDHHGEHWNATDQLHVRGHRLDHGHRGHGFTAVESLRLHWPQPAHLEIKWEGIWMNCVYQTTGHMQCKTYDSMLALPPDIQAARALMCIAIFMGWLSCTVSCCGMKCTTCAGDDRRAKAGIALSGGFCSFSPGCACSCRCRGRLTLWCRISTTQTSRSCTSASWARPFIWVGLLL</sequence>
<comment type="similarity">
    <text evidence="3">Belongs to the claudin family.</text>
</comment>
<keyword evidence="7" id="KW-0965">Cell junction</keyword>
<proteinExistence type="inferred from homology"/>
<evidence type="ECO:0000313" key="11">
    <source>
        <dbReference type="Proteomes" id="UP001460270"/>
    </source>
</evidence>
<name>A0AAW0NLY6_9GOBI</name>
<evidence type="ECO:0000313" key="10">
    <source>
        <dbReference type="EMBL" id="KAK7899244.1"/>
    </source>
</evidence>
<keyword evidence="9" id="KW-0472">Membrane</keyword>
<comment type="caution">
    <text evidence="10">The sequence shown here is derived from an EMBL/GenBank/DDBJ whole genome shotgun (WGS) entry which is preliminary data.</text>
</comment>
<dbReference type="GO" id="GO:0005886">
    <property type="term" value="C:plasma membrane"/>
    <property type="evidence" value="ECO:0007669"/>
    <property type="project" value="UniProtKB-SubCell"/>
</dbReference>
<protein>
    <submittedName>
        <fullName evidence="10">Uncharacterized protein</fullName>
    </submittedName>
</protein>
<evidence type="ECO:0000256" key="4">
    <source>
        <dbReference type="ARBA" id="ARBA00022427"/>
    </source>
</evidence>
<evidence type="ECO:0000256" key="8">
    <source>
        <dbReference type="ARBA" id="ARBA00022989"/>
    </source>
</evidence>
<evidence type="ECO:0000256" key="9">
    <source>
        <dbReference type="ARBA" id="ARBA00023136"/>
    </source>
</evidence>
<evidence type="ECO:0000256" key="5">
    <source>
        <dbReference type="ARBA" id="ARBA00022475"/>
    </source>
</evidence>
<dbReference type="InterPro" id="IPR006187">
    <property type="entry name" value="Claudin"/>
</dbReference>
<dbReference type="EMBL" id="JBBPFD010000014">
    <property type="protein sequence ID" value="KAK7899244.1"/>
    <property type="molecule type" value="Genomic_DNA"/>
</dbReference>
<keyword evidence="11" id="KW-1185">Reference proteome</keyword>
<organism evidence="10 11">
    <name type="scientific">Mugilogobius chulae</name>
    <name type="common">yellowstripe goby</name>
    <dbReference type="NCBI Taxonomy" id="88201"/>
    <lineage>
        <taxon>Eukaryota</taxon>
        <taxon>Metazoa</taxon>
        <taxon>Chordata</taxon>
        <taxon>Craniata</taxon>
        <taxon>Vertebrata</taxon>
        <taxon>Euteleostomi</taxon>
        <taxon>Actinopterygii</taxon>
        <taxon>Neopterygii</taxon>
        <taxon>Teleostei</taxon>
        <taxon>Neoteleostei</taxon>
        <taxon>Acanthomorphata</taxon>
        <taxon>Gobiaria</taxon>
        <taxon>Gobiiformes</taxon>
        <taxon>Gobioidei</taxon>
        <taxon>Gobiidae</taxon>
        <taxon>Gobionellinae</taxon>
        <taxon>Mugilogobius</taxon>
    </lineage>
</organism>
<gene>
    <name evidence="10" type="ORF">WMY93_020097</name>
</gene>
<dbReference type="Proteomes" id="UP001460270">
    <property type="component" value="Unassembled WGS sequence"/>
</dbReference>
<keyword evidence="6" id="KW-0812">Transmembrane</keyword>
<keyword evidence="8" id="KW-1133">Transmembrane helix</keyword>
<evidence type="ECO:0000256" key="2">
    <source>
        <dbReference type="ARBA" id="ARBA00004651"/>
    </source>
</evidence>
<reference evidence="11" key="1">
    <citation type="submission" date="2024-04" db="EMBL/GenBank/DDBJ databases">
        <title>Salinicola lusitanus LLJ914,a marine bacterium isolated from the Okinawa Trough.</title>
        <authorList>
            <person name="Li J."/>
        </authorList>
    </citation>
    <scope>NUCLEOTIDE SEQUENCE [LARGE SCALE GENOMIC DNA]</scope>
</reference>
<comment type="subcellular location">
    <subcellularLocation>
        <location evidence="1">Cell junction</location>
        <location evidence="1">Tight junction</location>
    </subcellularLocation>
    <subcellularLocation>
        <location evidence="2">Cell membrane</location>
        <topology evidence="2">Multi-pass membrane protein</topology>
    </subcellularLocation>
</comment>
<dbReference type="InterPro" id="IPR004031">
    <property type="entry name" value="PMP22/EMP/MP20/Claudin"/>
</dbReference>
<dbReference type="PANTHER" id="PTHR12002">
    <property type="entry name" value="CLAUDIN"/>
    <property type="match status" value="1"/>
</dbReference>
<keyword evidence="4" id="KW-0796">Tight junction</keyword>